<proteinExistence type="predicted"/>
<protein>
    <submittedName>
        <fullName evidence="1">Uncharacterized protein</fullName>
    </submittedName>
</protein>
<organism evidence="1">
    <name type="scientific">Siphoviridae sp. ctzyE57</name>
    <dbReference type="NCBI Taxonomy" id="2827982"/>
    <lineage>
        <taxon>Viruses</taxon>
        <taxon>Duplodnaviria</taxon>
        <taxon>Heunggongvirae</taxon>
        <taxon>Uroviricota</taxon>
        <taxon>Caudoviricetes</taxon>
    </lineage>
</organism>
<evidence type="ECO:0000313" key="1">
    <source>
        <dbReference type="EMBL" id="DAF50082.1"/>
    </source>
</evidence>
<sequence length="118" mass="12818">MNIAVIKDGVCVNVCVFQDLKTAQSFLKANVWPGASEVLETPDGYGIGDSYADGVWTKAPSEQPEPVEPVEPTPTLSERLTAAEKQNKLLSAQIKAQSERTEFLEDCIAEMATLVYNA</sequence>
<dbReference type="EMBL" id="BK032592">
    <property type="protein sequence ID" value="DAF50082.1"/>
    <property type="molecule type" value="Genomic_DNA"/>
</dbReference>
<accession>A0A8S5SHI7</accession>
<name>A0A8S5SHI7_9CAUD</name>
<reference evidence="1" key="1">
    <citation type="journal article" date="2021" name="Proc. Natl. Acad. Sci. U.S.A.">
        <title>A Catalog of Tens of Thousands of Viruses from Human Metagenomes Reveals Hidden Associations with Chronic Diseases.</title>
        <authorList>
            <person name="Tisza M.J."/>
            <person name="Buck C.B."/>
        </authorList>
    </citation>
    <scope>NUCLEOTIDE SEQUENCE</scope>
    <source>
        <strain evidence="1">CtzyE57</strain>
    </source>
</reference>